<evidence type="ECO:0000256" key="5">
    <source>
        <dbReference type="ARBA" id="ARBA00023136"/>
    </source>
</evidence>
<keyword evidence="3 6" id="KW-0812">Transmembrane</keyword>
<dbReference type="AlphaFoldDB" id="A0A059KL88"/>
<organism evidence="7 8">
    <name type="scientific">Sphaerotilus natans subsp. natans DSM 6575</name>
    <dbReference type="NCBI Taxonomy" id="1286631"/>
    <lineage>
        <taxon>Bacteria</taxon>
        <taxon>Pseudomonadati</taxon>
        <taxon>Pseudomonadota</taxon>
        <taxon>Betaproteobacteria</taxon>
        <taxon>Burkholderiales</taxon>
        <taxon>Sphaerotilaceae</taxon>
        <taxon>Sphaerotilus</taxon>
    </lineage>
</organism>
<evidence type="ECO:0000256" key="2">
    <source>
        <dbReference type="ARBA" id="ARBA00022475"/>
    </source>
</evidence>
<keyword evidence="4 6" id="KW-1133">Transmembrane helix</keyword>
<reference evidence="7 8" key="1">
    <citation type="journal article" date="2014" name="FEMS Microbiol. Ecol.">
        <title>Sphaerotilus natans encrusted with nanoball-shaped Fe(III) oxide minerals formed by nitrate-reducing mixotrophic Fe(II) oxidation.</title>
        <authorList>
            <person name="Park S."/>
            <person name="Kim D.H."/>
            <person name="Lee J.H."/>
            <person name="Hur H.G."/>
        </authorList>
    </citation>
    <scope>NUCLEOTIDE SEQUENCE [LARGE SCALE GENOMIC DNA]</scope>
    <source>
        <strain evidence="7 8">DSM 6575</strain>
    </source>
</reference>
<comment type="subcellular location">
    <subcellularLocation>
        <location evidence="1">Cell membrane</location>
        <topology evidence="1">Multi-pass membrane protein</topology>
    </subcellularLocation>
</comment>
<dbReference type="STRING" id="34103.SAMN05421778_10924"/>
<feature type="transmembrane region" description="Helical" evidence="6">
    <location>
        <begin position="196"/>
        <end position="212"/>
    </location>
</feature>
<evidence type="ECO:0000313" key="7">
    <source>
        <dbReference type="EMBL" id="KDB52110.1"/>
    </source>
</evidence>
<feature type="transmembrane region" description="Helical" evidence="6">
    <location>
        <begin position="104"/>
        <end position="124"/>
    </location>
</feature>
<dbReference type="eggNOG" id="COG1284">
    <property type="taxonomic scope" value="Bacteria"/>
</dbReference>
<gene>
    <name evidence="7" type="ORF">X805_23120</name>
</gene>
<feature type="transmembrane region" description="Helical" evidence="6">
    <location>
        <begin position="68"/>
        <end position="92"/>
    </location>
</feature>
<dbReference type="InterPro" id="IPR003740">
    <property type="entry name" value="YitT"/>
</dbReference>
<sequence>MHIPVMASDSAVPTLPAPPAAEAERVRRHTLFEDAQALFTGTLFVSLALIMFRQAGLMTGGTAGAAFLLHYATGLSFGPLFFVLNLPFYGFAWKRMGLEFTIKTFLSVGLLSLMTSWSPALFAIERLHPAYAAVLGGLLLGSGCLFLARHHASLGGATIVSLYLQRARHWRAGHVQMAIDGTILALSFALIEPQKALYSILAAVTMNLFIAINHRPGRYAVL</sequence>
<proteinExistence type="predicted"/>
<evidence type="ECO:0000313" key="8">
    <source>
        <dbReference type="Proteomes" id="UP000026714"/>
    </source>
</evidence>
<evidence type="ECO:0000256" key="6">
    <source>
        <dbReference type="SAM" id="Phobius"/>
    </source>
</evidence>
<keyword evidence="5 6" id="KW-0472">Membrane</keyword>
<dbReference type="GO" id="GO:0005886">
    <property type="term" value="C:plasma membrane"/>
    <property type="evidence" value="ECO:0007669"/>
    <property type="project" value="UniProtKB-SubCell"/>
</dbReference>
<evidence type="ECO:0000256" key="3">
    <source>
        <dbReference type="ARBA" id="ARBA00022692"/>
    </source>
</evidence>
<dbReference type="PANTHER" id="PTHR33545">
    <property type="entry name" value="UPF0750 MEMBRANE PROTEIN YITT-RELATED"/>
    <property type="match status" value="1"/>
</dbReference>
<feature type="transmembrane region" description="Helical" evidence="6">
    <location>
        <begin position="169"/>
        <end position="190"/>
    </location>
</feature>
<dbReference type="EMBL" id="AZRA01000059">
    <property type="protein sequence ID" value="KDB52110.1"/>
    <property type="molecule type" value="Genomic_DNA"/>
</dbReference>
<evidence type="ECO:0000256" key="4">
    <source>
        <dbReference type="ARBA" id="ARBA00022989"/>
    </source>
</evidence>
<dbReference type="InterPro" id="IPR051461">
    <property type="entry name" value="UPF0750_membrane"/>
</dbReference>
<dbReference type="Proteomes" id="UP000026714">
    <property type="component" value="Unassembled WGS sequence"/>
</dbReference>
<protein>
    <recommendedName>
        <fullName evidence="9">YitT family protein</fullName>
    </recommendedName>
</protein>
<evidence type="ECO:0000256" key="1">
    <source>
        <dbReference type="ARBA" id="ARBA00004651"/>
    </source>
</evidence>
<dbReference type="PANTHER" id="PTHR33545:SF5">
    <property type="entry name" value="UPF0750 MEMBRANE PROTEIN YITT"/>
    <property type="match status" value="1"/>
</dbReference>
<dbReference type="Pfam" id="PF02588">
    <property type="entry name" value="YitT_membrane"/>
    <property type="match status" value="1"/>
</dbReference>
<evidence type="ECO:0008006" key="9">
    <source>
        <dbReference type="Google" id="ProtNLM"/>
    </source>
</evidence>
<keyword evidence="2" id="KW-1003">Cell membrane</keyword>
<feature type="transmembrane region" description="Helical" evidence="6">
    <location>
        <begin position="37"/>
        <end position="56"/>
    </location>
</feature>
<accession>A0A059KL88</accession>
<keyword evidence="8" id="KW-1185">Reference proteome</keyword>
<name>A0A059KL88_9BURK</name>
<comment type="caution">
    <text evidence="7">The sequence shown here is derived from an EMBL/GenBank/DDBJ whole genome shotgun (WGS) entry which is preliminary data.</text>
</comment>
<feature type="transmembrane region" description="Helical" evidence="6">
    <location>
        <begin position="130"/>
        <end position="148"/>
    </location>
</feature>
<dbReference type="PATRIC" id="fig|1286631.3.peg.2276"/>